<dbReference type="EMBL" id="JABRWO010000001">
    <property type="protein sequence ID" value="MBA2113108.1"/>
    <property type="molecule type" value="Genomic_DNA"/>
</dbReference>
<gene>
    <name evidence="2" type="ORF">HOV93_02560</name>
</gene>
<keyword evidence="3" id="KW-1185">Reference proteome</keyword>
<keyword evidence="1" id="KW-0472">Membrane</keyword>
<name>A0A7V9A5E2_9BACT</name>
<evidence type="ECO:0000313" key="2">
    <source>
        <dbReference type="EMBL" id="MBA2113108.1"/>
    </source>
</evidence>
<proteinExistence type="predicted"/>
<reference evidence="2 3" key="1">
    <citation type="submission" date="2020-05" db="EMBL/GenBank/DDBJ databases">
        <title>Bremerella alba sp. nov., a novel planctomycete isolated from the surface of the macroalga Fucus spiralis.</title>
        <authorList>
            <person name="Godinho O."/>
            <person name="Botelho R."/>
            <person name="Albuquerque L."/>
            <person name="Wiegand S."/>
            <person name="Da Costa M.S."/>
            <person name="Lobo-Da-Cunha A."/>
            <person name="Jogler C."/>
            <person name="Lage O.M."/>
        </authorList>
    </citation>
    <scope>NUCLEOTIDE SEQUENCE [LARGE SCALE GENOMIC DNA]</scope>
    <source>
        <strain evidence="2 3">FF15</strain>
    </source>
</reference>
<sequence length="179" mass="19697">MVSNQIWLDNENVRYESMRSLIYQMEHHAMSKKQLTSLSSIVVLLLSFSFLVGCGASDGMITISGSVTLDGEPVEDGSISLMPLKEGGMGGGLIENGYYTAKSSPGEMAVQIHAHKMVKKKNPTREEVERGLTEDSVSIIPPAYNNQSLLRIMVAPDHRTFEFKLTKDGKIPEGMSTKM</sequence>
<evidence type="ECO:0000313" key="3">
    <source>
        <dbReference type="Proteomes" id="UP000551616"/>
    </source>
</evidence>
<dbReference type="AlphaFoldDB" id="A0A7V9A5E2"/>
<dbReference type="RefSeq" id="WP_207394624.1">
    <property type="nucleotide sequence ID" value="NZ_JABRWO010000001.1"/>
</dbReference>
<evidence type="ECO:0000256" key="1">
    <source>
        <dbReference type="SAM" id="Phobius"/>
    </source>
</evidence>
<comment type="caution">
    <text evidence="2">The sequence shown here is derived from an EMBL/GenBank/DDBJ whole genome shotgun (WGS) entry which is preliminary data.</text>
</comment>
<accession>A0A7V9A5E2</accession>
<keyword evidence="1" id="KW-0812">Transmembrane</keyword>
<protein>
    <recommendedName>
        <fullName evidence="4">Lipoprotein</fullName>
    </recommendedName>
</protein>
<keyword evidence="1" id="KW-1133">Transmembrane helix</keyword>
<feature type="transmembrane region" description="Helical" evidence="1">
    <location>
        <begin position="35"/>
        <end position="53"/>
    </location>
</feature>
<organism evidence="2 3">
    <name type="scientific">Bremerella alba</name>
    <dbReference type="NCBI Taxonomy" id="980252"/>
    <lineage>
        <taxon>Bacteria</taxon>
        <taxon>Pseudomonadati</taxon>
        <taxon>Planctomycetota</taxon>
        <taxon>Planctomycetia</taxon>
        <taxon>Pirellulales</taxon>
        <taxon>Pirellulaceae</taxon>
        <taxon>Bremerella</taxon>
    </lineage>
</organism>
<dbReference type="Proteomes" id="UP000551616">
    <property type="component" value="Unassembled WGS sequence"/>
</dbReference>
<evidence type="ECO:0008006" key="4">
    <source>
        <dbReference type="Google" id="ProtNLM"/>
    </source>
</evidence>